<evidence type="ECO:0000313" key="1">
    <source>
        <dbReference type="EMBL" id="RFZ78239.1"/>
    </source>
</evidence>
<dbReference type="Proteomes" id="UP000260680">
    <property type="component" value="Unassembled WGS sequence"/>
</dbReference>
<comment type="caution">
    <text evidence="1">The sequence shown here is derived from an EMBL/GenBank/DDBJ whole genome shotgun (WGS) entry which is preliminary data.</text>
</comment>
<evidence type="ECO:0000313" key="2">
    <source>
        <dbReference type="Proteomes" id="UP000260680"/>
    </source>
</evidence>
<organism evidence="1 2">
    <name type="scientific">Lacrimispora amygdalina</name>
    <dbReference type="NCBI Taxonomy" id="253257"/>
    <lineage>
        <taxon>Bacteria</taxon>
        <taxon>Bacillati</taxon>
        <taxon>Bacillota</taxon>
        <taxon>Clostridia</taxon>
        <taxon>Lachnospirales</taxon>
        <taxon>Lachnospiraceae</taxon>
        <taxon>Lacrimispora</taxon>
    </lineage>
</organism>
<gene>
    <name evidence="1" type="ORF">DS742_14075</name>
</gene>
<name>A0A3E2NB43_9FIRM</name>
<dbReference type="RefSeq" id="WP_117417613.1">
    <property type="nucleotide sequence ID" value="NZ_QOHO01000043.1"/>
</dbReference>
<dbReference type="OrthoDB" id="2054717at2"/>
<protein>
    <submittedName>
        <fullName evidence="1">Uncharacterized protein</fullName>
    </submittedName>
</protein>
<dbReference type="AlphaFoldDB" id="A0A3E2NB43"/>
<accession>A0A3E2NB43</accession>
<sequence>MTIVQEDIIKEIASVEDINIATVRLIFKSAEKIIFDYLSSSSSPTEKIDIKIFNGMSIGRNYISRKSYTKGMFEDLDCPEHVKLKASVSKYYNNRLNEKLFGKTENT</sequence>
<dbReference type="EMBL" id="QOHO01000043">
    <property type="protein sequence ID" value="RFZ78239.1"/>
    <property type="molecule type" value="Genomic_DNA"/>
</dbReference>
<proteinExistence type="predicted"/>
<reference evidence="1 2" key="1">
    <citation type="submission" date="2018-07" db="EMBL/GenBank/DDBJ databases">
        <title>New species, Clostridium PI-S10-A1B.</title>
        <authorList>
            <person name="Krishna G."/>
            <person name="Summeta K."/>
            <person name="Shikha S."/>
            <person name="Prabhu P.B."/>
            <person name="Suresh K."/>
        </authorList>
    </citation>
    <scope>NUCLEOTIDE SEQUENCE [LARGE SCALE GENOMIC DNA]</scope>
    <source>
        <strain evidence="1 2">PI-S10-A1B</strain>
    </source>
</reference>